<dbReference type="Gene3D" id="3.40.50.720">
    <property type="entry name" value="NAD(P)-binding Rossmann-like Domain"/>
    <property type="match status" value="1"/>
</dbReference>
<accession>A0A8H4RVN2</accession>
<name>A0A8H4RVN2_9HELO</name>
<evidence type="ECO:0000256" key="1">
    <source>
        <dbReference type="ARBA" id="ARBA00023002"/>
    </source>
</evidence>
<reference evidence="2 3" key="1">
    <citation type="submission" date="2020-03" db="EMBL/GenBank/DDBJ databases">
        <title>Draft Genome Sequence of Cudoniella acicularis.</title>
        <authorList>
            <person name="Buettner E."/>
            <person name="Kellner H."/>
        </authorList>
    </citation>
    <scope>NUCLEOTIDE SEQUENCE [LARGE SCALE GENOMIC DNA]</scope>
    <source>
        <strain evidence="2 3">DSM 108380</strain>
    </source>
</reference>
<evidence type="ECO:0000313" key="2">
    <source>
        <dbReference type="EMBL" id="KAF4635829.1"/>
    </source>
</evidence>
<evidence type="ECO:0000313" key="3">
    <source>
        <dbReference type="Proteomes" id="UP000566819"/>
    </source>
</evidence>
<dbReference type="EMBL" id="JAAMPI010000097">
    <property type="protein sequence ID" value="KAF4635829.1"/>
    <property type="molecule type" value="Genomic_DNA"/>
</dbReference>
<sequence>MVSLNLVRSSNAAFVKLQPVVAVFLGSTSGIGEYSVRELATCHGTTGKGLRLYIVGRNQGEAERIIANCRQLCPTGEFKFVAANNLALLKDVDRVCDEIIGFEKTLTDTPKIDLLVMTQSYVSFTARKDTTEGLDDRMSLLYYSRMRCIIQFLPLLNAAPLGGHVISVFGPGRDKRIYPEDLSLRNPEHYSFVTMGSHAAYMTTFFLEKLAAENPQLSLVHYYPSLVETNAFWDERLPGWFRVIWRMLLPLLRLYTVPQDECGQRVIFHTSDRFPPRVAKDVGNGKNNEDIEVATSSDGILGGGAYRVNWNGEMVPTGKNYGKLREEGP</sequence>
<dbReference type="AlphaFoldDB" id="A0A8H4RVN2"/>
<dbReference type="PANTHER" id="PTHR47534:SF3">
    <property type="entry name" value="ALCOHOL DEHYDROGENASE-LIKE C-TERMINAL DOMAIN-CONTAINING PROTEIN"/>
    <property type="match status" value="1"/>
</dbReference>
<proteinExistence type="predicted"/>
<organism evidence="2 3">
    <name type="scientific">Cudoniella acicularis</name>
    <dbReference type="NCBI Taxonomy" id="354080"/>
    <lineage>
        <taxon>Eukaryota</taxon>
        <taxon>Fungi</taxon>
        <taxon>Dikarya</taxon>
        <taxon>Ascomycota</taxon>
        <taxon>Pezizomycotina</taxon>
        <taxon>Leotiomycetes</taxon>
        <taxon>Helotiales</taxon>
        <taxon>Tricladiaceae</taxon>
        <taxon>Cudoniella</taxon>
    </lineage>
</organism>
<dbReference type="InterPro" id="IPR036291">
    <property type="entry name" value="NAD(P)-bd_dom_sf"/>
</dbReference>
<keyword evidence="3" id="KW-1185">Reference proteome</keyword>
<gene>
    <name evidence="2" type="ORF">G7Y89_g2267</name>
</gene>
<dbReference type="PANTHER" id="PTHR47534">
    <property type="entry name" value="YALI0E05731P"/>
    <property type="match status" value="1"/>
</dbReference>
<protein>
    <submittedName>
        <fullName evidence="2">Uncharacterized protein</fullName>
    </submittedName>
</protein>
<dbReference type="GO" id="GO:0016491">
    <property type="term" value="F:oxidoreductase activity"/>
    <property type="evidence" value="ECO:0007669"/>
    <property type="project" value="UniProtKB-KW"/>
</dbReference>
<dbReference type="InterPro" id="IPR052228">
    <property type="entry name" value="Sec_Metab_Biosynth_Oxidored"/>
</dbReference>
<dbReference type="SUPFAM" id="SSF51735">
    <property type="entry name" value="NAD(P)-binding Rossmann-fold domains"/>
    <property type="match status" value="1"/>
</dbReference>
<dbReference type="Proteomes" id="UP000566819">
    <property type="component" value="Unassembled WGS sequence"/>
</dbReference>
<dbReference type="OrthoDB" id="2898509at2759"/>
<comment type="caution">
    <text evidence="2">The sequence shown here is derived from an EMBL/GenBank/DDBJ whole genome shotgun (WGS) entry which is preliminary data.</text>
</comment>
<keyword evidence="1" id="KW-0560">Oxidoreductase</keyword>